<dbReference type="PANTHER" id="PTHR12670:SF1">
    <property type="entry name" value="NEUTRAL CERAMIDASE"/>
    <property type="match status" value="1"/>
</dbReference>
<keyword evidence="2" id="KW-0443">Lipid metabolism</keyword>
<dbReference type="GO" id="GO:0046514">
    <property type="term" value="P:ceramide catabolic process"/>
    <property type="evidence" value="ECO:0007669"/>
    <property type="project" value="InterPro"/>
</dbReference>
<feature type="domain" description="Neutral/alkaline non-lysosomal ceramidase N-terminal" evidence="3">
    <location>
        <begin position="30"/>
        <end position="211"/>
    </location>
</feature>
<evidence type="ECO:0000256" key="1">
    <source>
        <dbReference type="PIRSR" id="PIRSR606823-2"/>
    </source>
</evidence>
<dbReference type="InterPro" id="IPR006823">
    <property type="entry name" value="Ceramidase_alk"/>
</dbReference>
<dbReference type="Proteomes" id="UP000199226">
    <property type="component" value="Unassembled WGS sequence"/>
</dbReference>
<keyword evidence="1" id="KW-0479">Metal-binding</keyword>
<comment type="similarity">
    <text evidence="2">Belongs to the neutral ceramidase family.</text>
</comment>
<evidence type="ECO:0000259" key="3">
    <source>
        <dbReference type="Pfam" id="PF04734"/>
    </source>
</evidence>
<dbReference type="GO" id="GO:0016020">
    <property type="term" value="C:membrane"/>
    <property type="evidence" value="ECO:0007669"/>
    <property type="project" value="GOC"/>
</dbReference>
<evidence type="ECO:0000313" key="5">
    <source>
        <dbReference type="Proteomes" id="UP000199226"/>
    </source>
</evidence>
<dbReference type="OrthoDB" id="2579961at2"/>
<dbReference type="GO" id="GO:0046872">
    <property type="term" value="F:metal ion binding"/>
    <property type="evidence" value="ECO:0007669"/>
    <property type="project" value="UniProtKB-KW"/>
</dbReference>
<dbReference type="GO" id="GO:0046512">
    <property type="term" value="P:sphingosine biosynthetic process"/>
    <property type="evidence" value="ECO:0007669"/>
    <property type="project" value="TreeGrafter"/>
</dbReference>
<organism evidence="4 5">
    <name type="scientific">Daejeonella rubra</name>
    <dbReference type="NCBI Taxonomy" id="990371"/>
    <lineage>
        <taxon>Bacteria</taxon>
        <taxon>Pseudomonadati</taxon>
        <taxon>Bacteroidota</taxon>
        <taxon>Sphingobacteriia</taxon>
        <taxon>Sphingobacteriales</taxon>
        <taxon>Sphingobacteriaceae</taxon>
        <taxon>Daejeonella</taxon>
    </lineage>
</organism>
<feature type="binding site" evidence="1">
    <location>
        <position position="118"/>
    </location>
    <ligand>
        <name>Zn(2+)</name>
        <dbReference type="ChEBI" id="CHEBI:29105"/>
    </ligand>
</feature>
<evidence type="ECO:0000256" key="2">
    <source>
        <dbReference type="RuleBase" id="RU366019"/>
    </source>
</evidence>
<proteinExistence type="inferred from homology"/>
<dbReference type="RefSeq" id="WP_090704164.1">
    <property type="nucleotide sequence ID" value="NZ_FNHH01000010.1"/>
</dbReference>
<keyword evidence="2" id="KW-0378">Hydrolase</keyword>
<keyword evidence="2" id="KW-0746">Sphingolipid metabolism</keyword>
<comment type="catalytic activity">
    <reaction evidence="2">
        <text>an N-acylsphing-4-enine + H2O = sphing-4-enine + a fatty acid</text>
        <dbReference type="Rhea" id="RHEA:20856"/>
        <dbReference type="ChEBI" id="CHEBI:15377"/>
        <dbReference type="ChEBI" id="CHEBI:28868"/>
        <dbReference type="ChEBI" id="CHEBI:52639"/>
        <dbReference type="ChEBI" id="CHEBI:57756"/>
        <dbReference type="EC" id="3.5.1.23"/>
    </reaction>
</comment>
<dbReference type="Pfam" id="PF04734">
    <property type="entry name" value="Ceramidase_alk"/>
    <property type="match status" value="1"/>
</dbReference>
<dbReference type="GO" id="GO:0042759">
    <property type="term" value="P:long-chain fatty acid biosynthetic process"/>
    <property type="evidence" value="ECO:0007669"/>
    <property type="project" value="TreeGrafter"/>
</dbReference>
<dbReference type="EC" id="3.5.1.23" evidence="2"/>
<protein>
    <recommendedName>
        <fullName evidence="2">Neutral ceramidase</fullName>
        <ecNumber evidence="2">3.5.1.23</ecNumber>
    </recommendedName>
</protein>
<dbReference type="EMBL" id="FNHH01000010">
    <property type="protein sequence ID" value="SDM36569.1"/>
    <property type="molecule type" value="Genomic_DNA"/>
</dbReference>
<accession>A0A1G9SMA5</accession>
<dbReference type="InterPro" id="IPR031329">
    <property type="entry name" value="NEUT/ALK_ceramidase_N"/>
</dbReference>
<dbReference type="PANTHER" id="PTHR12670">
    <property type="entry name" value="CERAMIDASE"/>
    <property type="match status" value="1"/>
</dbReference>
<name>A0A1G9SMA5_9SPHI</name>
<evidence type="ECO:0000313" key="4">
    <source>
        <dbReference type="EMBL" id="SDM36569.1"/>
    </source>
</evidence>
<feature type="binding site" evidence="1">
    <location>
        <position position="206"/>
    </location>
    <ligand>
        <name>Zn(2+)</name>
        <dbReference type="ChEBI" id="CHEBI:29105"/>
    </ligand>
</feature>
<sequence length="493" mass="54088">MKNYFFRKVWNISAMLIIAGTFQLTAKIKVGVAETIITPANPVGVRMAGYDRGVNTSTGVHDDLYARSLVVEGEDGTSSAMITVAVVNMSEAVMDQIRTGVNKETGIPFKNVIVSSTHTHSGPVMGNLEDAYIKFFIGRTVQSAVNAWKSRVPGKIGAGSTEVFGMAMNDRRMEHGGVPPDPEAAVIKVENAQGKLLGVFFNYGCHPSALDLHNLQFTEDWPYFSIKGIKEKLPKGVVVGYFQSAQGDAKVGYQAELSAVGAFMQGIRSFEFAEKKGLILSEAVLKVLPEIRTSADLDVRVSYDKFQIPVRTTFPYTHEEALRWQEQAKKTLDEKEKLVIYYPKDLEGVERLKEAARELVAKGSIGKTIGPRTLDKYKVDYWLATQAVNQSKRIEALPANPAPFLMPMQAIRIGNTVFVTFPAEVFTEIGLTVKQKSPYENTFILGVAGGFNGYIATAAEYIEGGYAVNGSPYAPQAEQALIDASMELIKRVK</sequence>
<dbReference type="STRING" id="990371.SAMN05421813_110118"/>
<dbReference type="AlphaFoldDB" id="A0A1G9SMA5"/>
<dbReference type="GO" id="GO:0017040">
    <property type="term" value="F:N-acylsphingosine amidohydrolase activity"/>
    <property type="evidence" value="ECO:0007669"/>
    <property type="project" value="UniProtKB-UniRule"/>
</dbReference>
<keyword evidence="1" id="KW-0862">Zinc</keyword>
<gene>
    <name evidence="4" type="ORF">SAMN05421813_110118</name>
</gene>
<comment type="cofactor">
    <cofactor evidence="1">
        <name>Zn(2+)</name>
        <dbReference type="ChEBI" id="CHEBI:29105"/>
    </cofactor>
    <text evidence="1">Binds 1 zinc ion per subunit.</text>
</comment>
<dbReference type="GO" id="GO:0005576">
    <property type="term" value="C:extracellular region"/>
    <property type="evidence" value="ECO:0007669"/>
    <property type="project" value="TreeGrafter"/>
</dbReference>
<reference evidence="5" key="1">
    <citation type="submission" date="2016-10" db="EMBL/GenBank/DDBJ databases">
        <authorList>
            <person name="Varghese N."/>
            <person name="Submissions S."/>
        </authorList>
    </citation>
    <scope>NUCLEOTIDE SEQUENCE [LARGE SCALE GENOMIC DNA]</scope>
    <source>
        <strain evidence="5">DSM 24536</strain>
    </source>
</reference>
<keyword evidence="5" id="KW-1185">Reference proteome</keyword>